<feature type="domain" description="Fibronectin type-III" evidence="1">
    <location>
        <begin position="1002"/>
        <end position="1102"/>
    </location>
</feature>
<reference evidence="2 3" key="1">
    <citation type="submission" date="2019-11" db="EMBL/GenBank/DDBJ databases">
        <title>Description of Pedobacter sp. LMG 31462T.</title>
        <authorList>
            <person name="Carlier A."/>
            <person name="Qi S."/>
            <person name="Vandamme P."/>
        </authorList>
    </citation>
    <scope>NUCLEOTIDE SEQUENCE [LARGE SCALE GENOMIC DNA]</scope>
    <source>
        <strain evidence="2 3">LMG 31462</strain>
    </source>
</reference>
<evidence type="ECO:0000259" key="1">
    <source>
        <dbReference type="PROSITE" id="PS50853"/>
    </source>
</evidence>
<dbReference type="SMART" id="SM00060">
    <property type="entry name" value="FN3"/>
    <property type="match status" value="13"/>
</dbReference>
<dbReference type="PROSITE" id="PS50853">
    <property type="entry name" value="FN3"/>
    <property type="match status" value="4"/>
</dbReference>
<proteinExistence type="predicted"/>
<organism evidence="2 3">
    <name type="scientific">Pedobacter gandavensis</name>
    <dbReference type="NCBI Taxonomy" id="2679963"/>
    <lineage>
        <taxon>Bacteria</taxon>
        <taxon>Pseudomonadati</taxon>
        <taxon>Bacteroidota</taxon>
        <taxon>Sphingobacteriia</taxon>
        <taxon>Sphingobacteriales</taxon>
        <taxon>Sphingobacteriaceae</taxon>
        <taxon>Pedobacter</taxon>
    </lineage>
</organism>
<dbReference type="InterPro" id="IPR003961">
    <property type="entry name" value="FN3_dom"/>
</dbReference>
<accession>A0ABR6EZP7</accession>
<comment type="caution">
    <text evidence="2">The sequence shown here is derived from an EMBL/GenBank/DDBJ whole genome shotgun (WGS) entry which is preliminary data.</text>
</comment>
<gene>
    <name evidence="2" type="ORF">GM920_17210</name>
</gene>
<dbReference type="Proteomes" id="UP000636110">
    <property type="component" value="Unassembled WGS sequence"/>
</dbReference>
<name>A0ABR6EZP7_9SPHI</name>
<dbReference type="SUPFAM" id="SSF49265">
    <property type="entry name" value="Fibronectin type III"/>
    <property type="match status" value="9"/>
</dbReference>
<sequence length="4009" mass="423903">MKKFLYPVLLFLLFLGNEVFAQQYFSVLNGIPQLAVLDQTTIQQPKTGMLVYSSIQRKPLIYNGTNWENLCTNTMQTVSAEDYFMVKEGIPYLPVLNKDPANSNKQGTIYFSSIHKAAMIYNGNAWIKIQDLSKSIFTPSSGFESGTAAQTFKLPILLSDPAIITIHTGAFYLNASSKSIRYFDGLIWQDLKCVAEVSTLAVTDIKGTTALGHGEVMSNGGADMSIRGFCWSTNPNPDISLNTKTVSLVTDGGLGDFTGTLSNLLQNTTYHVRAYATNSQGTVYGEDRIFTTLYDLPTIITLPVNAITSIDAISGGEITDDGGSPVSSRGIRWSIKGDPADDKDAIMTNDGSGVGVFPSSLVGLLGNTTYYVRAYAVNVMGTAYGNLLSFTTPPPVPPVLSSATVTMTNITDHSATGKVNILNNGGAVISERGFLWSTDQINWTHQASETINPSDIGIFVSNLSNLLPGTTYYAKGYASNSAGTSYTSETSFITNGKALIITSKPNGITGVSAYSGGLISTNGGAQITARGVCWSTNPMPTIDLSTKTEQSVVGDGTGSFTSMIKDLSPLSTYYVRAYAVNDVGVAYGNEEVFQTPGYPTVNTLTVGSFFNNTAKGSGQVLTDGGAVVLSRGLVWSTAENPTLGNAASSNSGSGLGVFTSMVSGLEPNTVYHLRAYATNVVGTVYGADKTFTLLPGIPELSTQAISAITNRTATGGGIITSNGDADITARGVYWSQIGDPGDPQNQQTSTTIKDGLGTGTYQSFLSNLMGNTLYYVRAYAENRFGKAYGDLLTFISGPVQPPVLTNNTIAVKDIADTKAMVQVWIQDNGGAPIISKGIAFSTDRLNYQHQESAITNPDDIGEFNVQLAGLLPGTVYYVKGYASNSAGTTYSKELSFTTPLYISLNTSEITELTSVSASTGGKIVNPGSSAITFRGVAWGTGPNPTIADQVIPNEGNELSFVSYLKGLTGSTTYYVRAYAGNAGAIVYGNQEIFRTAPAILPEIKTLKIENIGGVTATSIAEVINDGGSPVTSRGICWNTTGDPEITDEAQESGQGTGVFSTQIKNLSPLTKYYVRAYAINDIGVVYGNELSFTTATIATLSTLPASLITANTASSGGHISADGGTPVLQSGICWSTTGMPTTADAHTDGGLGIGSFVHGLTDLLGNTTYYIRAYAMNSAGIAYGDVQQFVTSPPVLATLSTTIASSGSKGITGTSGGKISSNGGAVISDRGLVWSTIKGFDPEASTTNRINSSGAGNFSMTMTALLPGTIYYVRAFASNSAGTAYAVNELQFTTFDVPELSTNAIALNSITSMMAIGGGTMINNGGTEVTSSGICWSTSPQPTINEQHSSNNAGTGVFSLAINGLLGNTTYQVRAYAINSVGIAYGAVQTFKTQPAILATLSTNPAILTSASTATVGGTILSNGGALVTTRGFVWSTDANFNPDTITENKTIETGDFTGSFSTKLTGLAEHSVYYVRAYIVNSAGTTYGNIVSFITPQKPVLTTTYAIATGSTVAKAGAEINNDGGSAIAARGMVWSLNPVFNADTITVNKTYHGGGNGAFESNLNQLKANTTYYVQAYATNAAGTSYGNLLSFKTDPPVLATLSTKATTGTTGFSTITGGNISNDGGAETTTRGMVWSTQAGFRPDTISQQKTVQPGVGIGGFSSVITGLKAGTTYYIRAYVNNSVGTAYGNELSFITPIRPTLTTIPVAVSSAGITAVGGGTIISDGAATIINQGVVWSTLPNPMLGTANETSYDMGNGSTFRSTLIKLEPTTLYYVRAYASNSEGTAYGNELTFTTPAVLPTITTSYITPSSKTSATTGGQITKDGGAAITNRGVVWSTDKNFNPDTELLNRTNDGQGIGSFNSEVTGLKMSIAYYVRAYAQNAAGTAYGNQVKVTLFPTAPVLNTEEVTSLGGFSATSGGTITSDGGADVIQKGLVWSIKTNPTIYDNISYHWYGMDPFISTMTGLTPNILYYVRAYAQNNIGVAYGVERSFLTNAFPTLSVTTAVTNINATTATSGGDITDDGRTPILARGLTWNTTGNPTLESSAKTVDNTTVGIGKFTSHISGLIDNTTYYIRAYATNAVGTTYGSQVSATTLPVTLPTIQTSSATEIKSSSAVSGGHITDDGGMSVTERGICWSTNPDPTTALITKLKDTNAGTGGFAIKFDGLTSGTTYYVRAYAVNIKGTAYGDQQQFTTAMLLPVISKVQIDEMTSTTAKVSAEIISDGGDVISASGLVWNTTGNPEVGIDQMIPGELKKGTFSRVVAGLEEGPVYYIRAFAINSVGTVYSDEVNTFKVCPPSFTVMHVAGLNGAPVTKTVTYNVVSSNLSGSAKCWITQNLGADQPANAANDGRESSSGWYWQFDNMQGYKNKAAVRTPATVWQIGKRDAADWQAINDPCRLLLGSGWRLPTGTEWSKTGDGPKKWIGLNDAYQSELKLHGAGVIMINSGGMDRFGREHYFWSSSAEGATYGNSRYATVGISGMLAIDKGYGASVRCLLETPTQQSPSVSNVVISAMTNNQTDATAGVTLDGGSPVTDRGLVWNTTGMPTFSDHVIPSGQGVGSFKSTLSSLSEGVDYFVRAYATNKIGTTYSLVETKFRLCPPSFTVAHIAGVNGAPVSKTVTYNVVSSDLSGGPRCWITQNLGADQPANSATDARESSSGWYFQFDKIQGYKSDGAVRTPATWEIGKRDAADWQAVNDPCRLLLGSGWRLPTGTEWSNVGEGTKKWLGLNEAYQSELKLHAAGAILTTTQSLDRFGREYYFWSSSAAGATLGNSRYATVNLSGMIVLDKGFGFSVRCLMEAPILEAPSISNVVISAMTTNQADATSVITLDGGTPVTARGLVWNTTGMPTFADHVIPSGQGVGSFKNTLSGLSEGVDYFVRAYATNKLGTTYSPMETKFRLCPASFTVAHIAGLNGAPVTKTVTYNVVSSDLSGASRCWITQNLGADQPASSPTDARESSSGWYFQFDRIQGYKSDGLVRTPATTWETGKRDAADWQAVNDPCRLLLGSGWRLPTGTEWTNAGDVMAKWLGFKDAYQSELKLHAAGVIMITTLSLDRFGSEYYFWSSTAAGATLGNGRYATVNRSGMIALDKGYGNSVRCIMENPIISSPTISNALVVSMATSQAEVTAGVALDGGSPVTARGLVWNTTGMPTLADQVVASGTGVGAFKQTLTGLSENLTYFVRAYATNELGTVYSGSHTVLRLCPSFTIQHIAGINGAPVTKTVTYNALSTDLSGERKCWITQNLGADRAAISATDDTESSAGWYWQFNRLQGYQSAANGRTPNTTWNTSITENADWTSANDPCVQQLGSGWRMPTMTEWTNAKIKTNWKNVYDAYNSDLKLHAAGFLHYQNGGINRRGTEGYFWATTQSTPSLGGNIYFAGTVSDVAYFDKIYAWSVRCLRGAVVNSVPTVSKVVIPAAMVLQGNAQSKGVIMNDGGMPLKAKGFVWNSTGNPDLKDQVIAVNDASYDMTASLTGLKEGTTYYVRAFATNDLGTAYSPEVTSFEICPTTFTAFHEAGINGAPTSKTIIYPIVNSDASGTAKCWIGQNLGATKQATGLTDGTEAAFGWYWQFNRSQGFEYNGGRTPASTWNAINTENSDWTVGNDPCSLLLGAGWRMPTQTEWANTTSGTQNWKTDADAYNSSLKLHKTGFLADLNGTSGGRGVSGFYWSSTQNKTANSTAWYLALENNKTETIGSGTKPSALPVRCLRDQIIESIPSVNKVSFSSLSTSSVEVKAIALSDGTLQITDRGFVWNTTGKPTMNDHLVSNGNGIGPFNNTISGWLKDQDYYLRAYATNAKGTAYSEVDTKINLGCVPITISHQAGVNGAPVSKTVTYKTWEDLDGSAKCWLSQNLGADQQATGLTDVTETNVGWYWAFNRSQAFQHTAGLRTPASQWVSVNAENSDWLPANDPCTMMLGVVWRMPTATEWSIVAPRFLQLKLNQAGFLADANGNSGGRGVSAFYWSSTQNTANTAIGLYMSAAAGSAQVLSAGTKPSGLPIRCLKN</sequence>
<evidence type="ECO:0000313" key="2">
    <source>
        <dbReference type="EMBL" id="MBB2150641.1"/>
    </source>
</evidence>
<feature type="domain" description="Fibronectin type-III" evidence="1">
    <location>
        <begin position="2206"/>
        <end position="2303"/>
    </location>
</feature>
<protein>
    <recommendedName>
        <fullName evidence="1">Fibronectin type-III domain-containing protein</fullName>
    </recommendedName>
</protein>
<keyword evidence="3" id="KW-1185">Reference proteome</keyword>
<evidence type="ECO:0000313" key="3">
    <source>
        <dbReference type="Proteomes" id="UP000636110"/>
    </source>
</evidence>
<dbReference type="EMBL" id="WNXC01000006">
    <property type="protein sequence ID" value="MBB2150641.1"/>
    <property type="molecule type" value="Genomic_DNA"/>
</dbReference>
<feature type="domain" description="Fibronectin type-III" evidence="1">
    <location>
        <begin position="1297"/>
        <end position="1396"/>
    </location>
</feature>
<feature type="domain" description="Fibronectin type-III" evidence="1">
    <location>
        <begin position="2002"/>
        <end position="2106"/>
    </location>
</feature>
<dbReference type="InterPro" id="IPR036116">
    <property type="entry name" value="FN3_sf"/>
</dbReference>
<dbReference type="RefSeq" id="WP_182959762.1">
    <property type="nucleotide sequence ID" value="NZ_WNXC01000006.1"/>
</dbReference>